<evidence type="ECO:0000256" key="1">
    <source>
        <dbReference type="SAM" id="MobiDB-lite"/>
    </source>
</evidence>
<evidence type="ECO:0000313" key="4">
    <source>
        <dbReference type="Proteomes" id="UP000760480"/>
    </source>
</evidence>
<organism evidence="3 4">
    <name type="scientific">Candidatus Competibacter phosphatis</name>
    <dbReference type="NCBI Taxonomy" id="221280"/>
    <lineage>
        <taxon>Bacteria</taxon>
        <taxon>Pseudomonadati</taxon>
        <taxon>Pseudomonadota</taxon>
        <taxon>Gammaproteobacteria</taxon>
        <taxon>Candidatus Competibacteraceae</taxon>
        <taxon>Candidatus Competibacter</taxon>
    </lineage>
</organism>
<protein>
    <submittedName>
        <fullName evidence="3">Uncharacterized protein</fullName>
    </submittedName>
</protein>
<name>A0ABX1TLH8_9GAMM</name>
<evidence type="ECO:0000256" key="2">
    <source>
        <dbReference type="SAM" id="SignalP"/>
    </source>
</evidence>
<feature type="compositionally biased region" description="Polar residues" evidence="1">
    <location>
        <begin position="202"/>
        <end position="214"/>
    </location>
</feature>
<dbReference type="Gene3D" id="2.60.40.10">
    <property type="entry name" value="Immunoglobulins"/>
    <property type="match status" value="1"/>
</dbReference>
<accession>A0ABX1TLH8</accession>
<dbReference type="Proteomes" id="UP000760480">
    <property type="component" value="Unassembled WGS sequence"/>
</dbReference>
<feature type="region of interest" description="Disordered" evidence="1">
    <location>
        <begin position="191"/>
        <end position="214"/>
    </location>
</feature>
<comment type="caution">
    <text evidence="3">The sequence shown here is derived from an EMBL/GenBank/DDBJ whole genome shotgun (WGS) entry which is preliminary data.</text>
</comment>
<reference evidence="3 4" key="1">
    <citation type="submission" date="2019-03" db="EMBL/GenBank/DDBJ databases">
        <title>Metabolic reconstructions from genomes of highly enriched 'Candidatus Accumulibacter' and 'Candidatus Competibacter' bioreactor populations.</title>
        <authorList>
            <person name="Annavajhala M.K."/>
            <person name="Welles L."/>
            <person name="Abbas B."/>
            <person name="Sorokin D."/>
            <person name="Park H."/>
            <person name="Van Loosdrecht M."/>
            <person name="Chandran K."/>
        </authorList>
    </citation>
    <scope>NUCLEOTIDE SEQUENCE [LARGE SCALE GENOMIC DNA]</scope>
    <source>
        <strain evidence="3 4">SBR_G</strain>
    </source>
</reference>
<dbReference type="EMBL" id="SPMZ01000028">
    <property type="protein sequence ID" value="NMQ19561.1"/>
    <property type="molecule type" value="Genomic_DNA"/>
</dbReference>
<dbReference type="InterPro" id="IPR013783">
    <property type="entry name" value="Ig-like_fold"/>
</dbReference>
<dbReference type="RefSeq" id="WP_169248814.1">
    <property type="nucleotide sequence ID" value="NZ_SPMZ01000028.1"/>
</dbReference>
<keyword evidence="4" id="KW-1185">Reference proteome</keyword>
<feature type="chain" id="PRO_5046954508" evidence="2">
    <location>
        <begin position="27"/>
        <end position="361"/>
    </location>
</feature>
<feature type="signal peptide" evidence="2">
    <location>
        <begin position="1"/>
        <end position="26"/>
    </location>
</feature>
<gene>
    <name evidence="3" type="ORF">E4P82_10370</name>
</gene>
<keyword evidence="2" id="KW-0732">Signal</keyword>
<sequence length="361" mass="37953">MNPICKSLLSALLFGSSVASLSSVWAGDIVLTVEEPSAGDTYSGVANIRGWVVGSAGIDRVELYVDGALLTPIPTGGRRSDVGDAYPNYPNAANAGFSMAFNYSSLLAGSHAILIRAIDREGALKDAAVDFNVTRFPNAYIADPASVSLSGASATFNSGSFLLQNVTAEGKTYDIRLEWRTEAQGFAITRISTAGDPPTDDFSGTYQSQASQSSNSCPFAVNQQVNSELKLNQTGSQLSGTENSGGTLAVSGTVDAQGLFSLQSERLTQTSSANCRGETYFGYQGDFSSQTVTITTHYEYFGSCPYYNCAATYQGSIVRDSTATLAKAASDDSGLETKTMANSAVRGLIESALEIFGHETP</sequence>
<proteinExistence type="predicted"/>
<dbReference type="Pfam" id="PF17957">
    <property type="entry name" value="Big_7"/>
    <property type="match status" value="1"/>
</dbReference>
<evidence type="ECO:0000313" key="3">
    <source>
        <dbReference type="EMBL" id="NMQ19561.1"/>
    </source>
</evidence>